<comment type="caution">
    <text evidence="4">The sequence shown here is derived from an EMBL/GenBank/DDBJ whole genome shotgun (WGS) entry which is preliminary data.</text>
</comment>
<evidence type="ECO:0000256" key="2">
    <source>
        <dbReference type="ARBA" id="ARBA00022679"/>
    </source>
</evidence>
<dbReference type="InterPro" id="IPR027417">
    <property type="entry name" value="P-loop_NTPase"/>
</dbReference>
<proteinExistence type="inferred from homology"/>
<dbReference type="GO" id="GO:0008146">
    <property type="term" value="F:sulfotransferase activity"/>
    <property type="evidence" value="ECO:0007669"/>
    <property type="project" value="InterPro"/>
</dbReference>
<dbReference type="Pfam" id="PF00685">
    <property type="entry name" value="Sulfotransfer_1"/>
    <property type="match status" value="1"/>
</dbReference>
<organism evidence="4 5">
    <name type="scientific">Chionoecetes opilio</name>
    <name type="common">Atlantic snow crab</name>
    <name type="synonym">Cancer opilio</name>
    <dbReference type="NCBI Taxonomy" id="41210"/>
    <lineage>
        <taxon>Eukaryota</taxon>
        <taxon>Metazoa</taxon>
        <taxon>Ecdysozoa</taxon>
        <taxon>Arthropoda</taxon>
        <taxon>Crustacea</taxon>
        <taxon>Multicrustacea</taxon>
        <taxon>Malacostraca</taxon>
        <taxon>Eumalacostraca</taxon>
        <taxon>Eucarida</taxon>
        <taxon>Decapoda</taxon>
        <taxon>Pleocyemata</taxon>
        <taxon>Brachyura</taxon>
        <taxon>Eubrachyura</taxon>
        <taxon>Majoidea</taxon>
        <taxon>Majidae</taxon>
        <taxon>Chionoecetes</taxon>
    </lineage>
</organism>
<dbReference type="InterPro" id="IPR000863">
    <property type="entry name" value="Sulfotransferase_dom"/>
</dbReference>
<dbReference type="SUPFAM" id="SSF52540">
    <property type="entry name" value="P-loop containing nucleoside triphosphate hydrolases"/>
    <property type="match status" value="1"/>
</dbReference>
<evidence type="ECO:0000256" key="1">
    <source>
        <dbReference type="ARBA" id="ARBA00005771"/>
    </source>
</evidence>
<protein>
    <submittedName>
        <fullName evidence="4">Sulfotransferase 1C4</fullName>
    </submittedName>
</protein>
<dbReference type="AlphaFoldDB" id="A0A8J4YEE1"/>
<keyword evidence="2" id="KW-0808">Transferase</keyword>
<evidence type="ECO:0000313" key="4">
    <source>
        <dbReference type="EMBL" id="KAG0725068.1"/>
    </source>
</evidence>
<evidence type="ECO:0000259" key="3">
    <source>
        <dbReference type="Pfam" id="PF00685"/>
    </source>
</evidence>
<dbReference type="Gene3D" id="3.40.50.300">
    <property type="entry name" value="P-loop containing nucleotide triphosphate hydrolases"/>
    <property type="match status" value="1"/>
</dbReference>
<sequence length="121" mass="13835">MDPILEIKNILPFGPDHPIMQGFKKTCPGRDPKDGVFLQMAECKPSPKTFKTHLPLSLLPPNLLATTKAVYMARNPKDVVLSFFHHSRIFKAHGYKGTFEQFVQYFLDDDRKISPSIHKLL</sequence>
<dbReference type="PANTHER" id="PTHR11783">
    <property type="entry name" value="SULFOTRANSFERASE SULT"/>
    <property type="match status" value="1"/>
</dbReference>
<dbReference type="EMBL" id="JACEEZ010006067">
    <property type="protein sequence ID" value="KAG0725068.1"/>
    <property type="molecule type" value="Genomic_DNA"/>
</dbReference>
<dbReference type="Proteomes" id="UP000770661">
    <property type="component" value="Unassembled WGS sequence"/>
</dbReference>
<name>A0A8J4YEE1_CHIOP</name>
<dbReference type="OrthoDB" id="6380889at2759"/>
<feature type="domain" description="Sulfotransferase" evidence="3">
    <location>
        <begin position="41"/>
        <end position="114"/>
    </location>
</feature>
<evidence type="ECO:0000313" key="5">
    <source>
        <dbReference type="Proteomes" id="UP000770661"/>
    </source>
</evidence>
<gene>
    <name evidence="4" type="primary">SULT1C4_2</name>
    <name evidence="4" type="ORF">GWK47_039309</name>
</gene>
<comment type="similarity">
    <text evidence="1">Belongs to the sulfotransferase 1 family.</text>
</comment>
<reference evidence="4" key="1">
    <citation type="submission" date="2020-07" db="EMBL/GenBank/DDBJ databases">
        <title>The High-quality genome of the commercially important snow crab, Chionoecetes opilio.</title>
        <authorList>
            <person name="Jeong J.-H."/>
            <person name="Ryu S."/>
        </authorList>
    </citation>
    <scope>NUCLEOTIDE SEQUENCE</scope>
    <source>
        <strain evidence="4">MADBK_172401_WGS</strain>
        <tissue evidence="4">Digestive gland</tissue>
    </source>
</reference>
<keyword evidence="5" id="KW-1185">Reference proteome</keyword>
<accession>A0A8J4YEE1</accession>